<keyword evidence="5 6" id="KW-0067">ATP-binding</keyword>
<dbReference type="PANTHER" id="PTHR42700:SF1">
    <property type="entry name" value="SULFATE ADENYLYLTRANSFERASE"/>
    <property type="match status" value="1"/>
</dbReference>
<comment type="similarity">
    <text evidence="6 7">Belongs to the APS kinase family.</text>
</comment>
<keyword evidence="6" id="KW-0597">Phosphoprotein</keyword>
<dbReference type="NCBIfam" id="NF003013">
    <property type="entry name" value="PRK03846.1"/>
    <property type="match status" value="1"/>
</dbReference>
<dbReference type="CDD" id="cd02027">
    <property type="entry name" value="APSK"/>
    <property type="match status" value="1"/>
</dbReference>
<dbReference type="EMBL" id="JBHSMH010000022">
    <property type="protein sequence ID" value="MFC5468955.1"/>
    <property type="molecule type" value="Genomic_DNA"/>
</dbReference>
<dbReference type="NCBIfam" id="TIGR00455">
    <property type="entry name" value="apsK"/>
    <property type="match status" value="1"/>
</dbReference>
<dbReference type="InterPro" id="IPR050512">
    <property type="entry name" value="Sulf_AdTrans/APS_kinase"/>
</dbReference>
<comment type="caution">
    <text evidence="9">The sequence shown here is derived from an EMBL/GenBank/DDBJ whole genome shotgun (WGS) entry which is preliminary data.</text>
</comment>
<dbReference type="EC" id="2.7.1.25" evidence="2 6"/>
<organism evidence="9 10">
    <name type="scientific">Cohnella suwonensis</name>
    <dbReference type="NCBI Taxonomy" id="696072"/>
    <lineage>
        <taxon>Bacteria</taxon>
        <taxon>Bacillati</taxon>
        <taxon>Bacillota</taxon>
        <taxon>Bacilli</taxon>
        <taxon>Bacillales</taxon>
        <taxon>Paenibacillaceae</taxon>
        <taxon>Cohnella</taxon>
    </lineage>
</organism>
<dbReference type="HAMAP" id="MF_00065">
    <property type="entry name" value="Adenylyl_sulf_kinase"/>
    <property type="match status" value="1"/>
</dbReference>
<dbReference type="GO" id="GO:0004020">
    <property type="term" value="F:adenylylsulfate kinase activity"/>
    <property type="evidence" value="ECO:0007669"/>
    <property type="project" value="UniProtKB-EC"/>
</dbReference>
<feature type="domain" description="APS kinase" evidence="8">
    <location>
        <begin position="14"/>
        <end position="163"/>
    </location>
</feature>
<comment type="catalytic activity">
    <reaction evidence="1 6 7">
        <text>adenosine 5'-phosphosulfate + ATP = 3'-phosphoadenylyl sulfate + ADP + H(+)</text>
        <dbReference type="Rhea" id="RHEA:24152"/>
        <dbReference type="ChEBI" id="CHEBI:15378"/>
        <dbReference type="ChEBI" id="CHEBI:30616"/>
        <dbReference type="ChEBI" id="CHEBI:58243"/>
        <dbReference type="ChEBI" id="CHEBI:58339"/>
        <dbReference type="ChEBI" id="CHEBI:456216"/>
        <dbReference type="EC" id="2.7.1.25"/>
    </reaction>
</comment>
<evidence type="ECO:0000259" key="8">
    <source>
        <dbReference type="Pfam" id="PF01583"/>
    </source>
</evidence>
<keyword evidence="6 7" id="KW-0418">Kinase</keyword>
<dbReference type="PANTHER" id="PTHR42700">
    <property type="entry name" value="SULFATE ADENYLYLTRANSFERASE"/>
    <property type="match status" value="1"/>
</dbReference>
<feature type="binding site" evidence="6">
    <location>
        <begin position="21"/>
        <end position="28"/>
    </location>
    <ligand>
        <name>ATP</name>
        <dbReference type="ChEBI" id="CHEBI:30616"/>
    </ligand>
</feature>
<evidence type="ECO:0000256" key="4">
    <source>
        <dbReference type="ARBA" id="ARBA00022741"/>
    </source>
</evidence>
<sequence length="195" mass="21980">MKADRKRERRDAGGFVVWFTGLSGSGKTTLALEAERELAKHGALCVVLDGDRLRQGLNSDLGYTEEDRAENLRRAAEVAVLFAEKGFIVLAPMISPSEKARSSVRERFDSERYAEVYVKCTLDGCERRDPKGLYRRARAGEIANFTGVDATYELPSRAELTIDKEEVALASCSAELIRYIEHRYDNLSKRRGERQ</sequence>
<accession>A0ABW0LUJ9</accession>
<dbReference type="InterPro" id="IPR027417">
    <property type="entry name" value="P-loop_NTPase"/>
</dbReference>
<evidence type="ECO:0000256" key="6">
    <source>
        <dbReference type="HAMAP-Rule" id="MF_00065"/>
    </source>
</evidence>
<comment type="pathway">
    <text evidence="6 7">Sulfur metabolism; hydrogen sulfide biosynthesis; sulfite from sulfate: step 2/3.</text>
</comment>
<dbReference type="RefSeq" id="WP_209748910.1">
    <property type="nucleotide sequence ID" value="NZ_JBHSMH010000022.1"/>
</dbReference>
<feature type="active site" description="Phosphoserine intermediate" evidence="6">
    <location>
        <position position="95"/>
    </location>
</feature>
<dbReference type="Gene3D" id="3.40.50.300">
    <property type="entry name" value="P-loop containing nucleotide triphosphate hydrolases"/>
    <property type="match status" value="1"/>
</dbReference>
<keyword evidence="3 6" id="KW-0808">Transferase</keyword>
<comment type="function">
    <text evidence="6 7">Catalyzes the synthesis of activated sulfate.</text>
</comment>
<evidence type="ECO:0000256" key="7">
    <source>
        <dbReference type="RuleBase" id="RU004347"/>
    </source>
</evidence>
<keyword evidence="4 6" id="KW-0547">Nucleotide-binding</keyword>
<dbReference type="SUPFAM" id="SSF52540">
    <property type="entry name" value="P-loop containing nucleoside triphosphate hydrolases"/>
    <property type="match status" value="1"/>
</dbReference>
<dbReference type="Pfam" id="PF01583">
    <property type="entry name" value="APS_kinase"/>
    <property type="match status" value="1"/>
</dbReference>
<proteinExistence type="inferred from homology"/>
<evidence type="ECO:0000313" key="9">
    <source>
        <dbReference type="EMBL" id="MFC5468955.1"/>
    </source>
</evidence>
<evidence type="ECO:0000256" key="3">
    <source>
        <dbReference type="ARBA" id="ARBA00022679"/>
    </source>
</evidence>
<evidence type="ECO:0000256" key="2">
    <source>
        <dbReference type="ARBA" id="ARBA00012121"/>
    </source>
</evidence>
<name>A0ABW0LUJ9_9BACL</name>
<protein>
    <recommendedName>
        <fullName evidence="2 6">Adenylyl-sulfate kinase</fullName>
        <ecNumber evidence="2 6">2.7.1.25</ecNumber>
    </recommendedName>
    <alternativeName>
        <fullName evidence="6">APS kinase</fullName>
    </alternativeName>
    <alternativeName>
        <fullName evidence="6">ATP adenosine-5'-phosphosulfate 3'-phosphotransferase</fullName>
    </alternativeName>
    <alternativeName>
        <fullName evidence="6">Adenosine-5'-phosphosulfate kinase</fullName>
    </alternativeName>
</protein>
<evidence type="ECO:0000313" key="10">
    <source>
        <dbReference type="Proteomes" id="UP001596105"/>
    </source>
</evidence>
<keyword evidence="10" id="KW-1185">Reference proteome</keyword>
<dbReference type="InterPro" id="IPR002891">
    <property type="entry name" value="APS"/>
</dbReference>
<evidence type="ECO:0000256" key="1">
    <source>
        <dbReference type="ARBA" id="ARBA00001823"/>
    </source>
</evidence>
<dbReference type="Proteomes" id="UP001596105">
    <property type="component" value="Unassembled WGS sequence"/>
</dbReference>
<reference evidence="10" key="1">
    <citation type="journal article" date="2019" name="Int. J. Syst. Evol. Microbiol.">
        <title>The Global Catalogue of Microorganisms (GCM) 10K type strain sequencing project: providing services to taxonomists for standard genome sequencing and annotation.</title>
        <authorList>
            <consortium name="The Broad Institute Genomics Platform"/>
            <consortium name="The Broad Institute Genome Sequencing Center for Infectious Disease"/>
            <person name="Wu L."/>
            <person name="Ma J."/>
        </authorList>
    </citation>
    <scope>NUCLEOTIDE SEQUENCE [LARGE SCALE GENOMIC DNA]</scope>
    <source>
        <strain evidence="10">CCUG 57113</strain>
    </source>
</reference>
<evidence type="ECO:0000256" key="5">
    <source>
        <dbReference type="ARBA" id="ARBA00022840"/>
    </source>
</evidence>
<gene>
    <name evidence="6 9" type="primary">cysC</name>
    <name evidence="9" type="ORF">ACFPPD_09490</name>
</gene>
<dbReference type="InterPro" id="IPR059117">
    <property type="entry name" value="APS_kinase_dom"/>
</dbReference>